<dbReference type="Gene3D" id="2.60.200.20">
    <property type="match status" value="2"/>
</dbReference>
<dbReference type="OrthoDB" id="9804819at2"/>
<feature type="compositionally biased region" description="Pro residues" evidence="9">
    <location>
        <begin position="183"/>
        <end position="196"/>
    </location>
</feature>
<dbReference type="eggNOG" id="COG1716">
    <property type="taxonomic scope" value="Bacteria"/>
</dbReference>
<dbReference type="SMART" id="SM00382">
    <property type="entry name" value="AAA"/>
    <property type="match status" value="1"/>
</dbReference>
<dbReference type="GO" id="GO:0016887">
    <property type="term" value="F:ATP hydrolysis activity"/>
    <property type="evidence" value="ECO:0007669"/>
    <property type="project" value="InterPro"/>
</dbReference>
<feature type="domain" description="FHA" evidence="11">
    <location>
        <begin position="26"/>
        <end position="75"/>
    </location>
</feature>
<dbReference type="STRING" id="75922.BST47_07750"/>
<dbReference type="PROSITE" id="PS50893">
    <property type="entry name" value="ABC_TRANSPORTER_2"/>
    <property type="match status" value="1"/>
</dbReference>
<gene>
    <name evidence="13" type="ORF">BST47_07750</name>
</gene>
<feature type="transmembrane region" description="Helical" evidence="10">
    <location>
        <begin position="758"/>
        <end position="781"/>
    </location>
</feature>
<feature type="region of interest" description="Disordered" evidence="9">
    <location>
        <begin position="582"/>
        <end position="608"/>
    </location>
</feature>
<name>A0A1X0JW68_9MYCO</name>
<dbReference type="EMBL" id="MVIM01000003">
    <property type="protein sequence ID" value="ORB66950.1"/>
    <property type="molecule type" value="Genomic_DNA"/>
</dbReference>
<keyword evidence="6 13" id="KW-0067">ATP-binding</keyword>
<dbReference type="RefSeq" id="WP_083124907.1">
    <property type="nucleotide sequence ID" value="NZ_MVIM01000003.1"/>
</dbReference>
<keyword evidence="8 10" id="KW-0472">Membrane</keyword>
<dbReference type="InterPro" id="IPR008984">
    <property type="entry name" value="SMAD_FHA_dom_sf"/>
</dbReference>
<dbReference type="PROSITE" id="PS50006">
    <property type="entry name" value="FHA_DOMAIN"/>
    <property type="match status" value="2"/>
</dbReference>
<dbReference type="FunFam" id="3.40.50.300:FF:000474">
    <property type="entry name" value="Putative ABC transporter ATP-binding subunit"/>
    <property type="match status" value="1"/>
</dbReference>
<dbReference type="SUPFAM" id="SSF49879">
    <property type="entry name" value="SMAD/FHA domain"/>
    <property type="match status" value="2"/>
</dbReference>
<dbReference type="InterPro" id="IPR003593">
    <property type="entry name" value="AAA+_ATPase"/>
</dbReference>
<proteinExistence type="predicted"/>
<dbReference type="CDD" id="cd22694">
    <property type="entry name" value="FHA_Rv1747-like_rpt1"/>
    <property type="match status" value="1"/>
</dbReference>
<dbReference type="AlphaFoldDB" id="A0A1X0JW68"/>
<dbReference type="InterPro" id="IPR000253">
    <property type="entry name" value="FHA_dom"/>
</dbReference>
<feature type="domain" description="FHA" evidence="11">
    <location>
        <begin position="245"/>
        <end position="294"/>
    </location>
</feature>
<dbReference type="InterPro" id="IPR003439">
    <property type="entry name" value="ABC_transporter-like_ATP-bd"/>
</dbReference>
<protein>
    <submittedName>
        <fullName evidence="13">ABC transporter ATP-binding protein</fullName>
    </submittedName>
</protein>
<dbReference type="SMART" id="SM00240">
    <property type="entry name" value="FHA"/>
    <property type="match status" value="2"/>
</dbReference>
<dbReference type="eggNOG" id="COG0842">
    <property type="taxonomic scope" value="Bacteria"/>
</dbReference>
<feature type="transmembrane region" description="Helical" evidence="10">
    <location>
        <begin position="859"/>
        <end position="877"/>
    </location>
</feature>
<feature type="transmembrane region" description="Helical" evidence="10">
    <location>
        <begin position="673"/>
        <end position="694"/>
    </location>
</feature>
<evidence type="ECO:0000256" key="6">
    <source>
        <dbReference type="ARBA" id="ARBA00022840"/>
    </source>
</evidence>
<evidence type="ECO:0000313" key="14">
    <source>
        <dbReference type="Proteomes" id="UP000192411"/>
    </source>
</evidence>
<dbReference type="CDD" id="cd03213">
    <property type="entry name" value="ABCG_EPDR"/>
    <property type="match status" value="1"/>
</dbReference>
<evidence type="ECO:0000256" key="10">
    <source>
        <dbReference type="SAM" id="Phobius"/>
    </source>
</evidence>
<dbReference type="eggNOG" id="COG1131">
    <property type="taxonomic scope" value="Bacteria"/>
</dbReference>
<keyword evidence="7 10" id="KW-1133">Transmembrane helix</keyword>
<evidence type="ECO:0000256" key="7">
    <source>
        <dbReference type="ARBA" id="ARBA00022989"/>
    </source>
</evidence>
<evidence type="ECO:0000256" key="3">
    <source>
        <dbReference type="ARBA" id="ARBA00022553"/>
    </source>
</evidence>
<dbReference type="InterPro" id="IPR050352">
    <property type="entry name" value="ABCG_transporters"/>
</dbReference>
<comment type="caution">
    <text evidence="13">The sequence shown here is derived from an EMBL/GenBank/DDBJ whole genome shotgun (WGS) entry which is preliminary data.</text>
</comment>
<evidence type="ECO:0000256" key="9">
    <source>
        <dbReference type="SAM" id="MobiDB-lite"/>
    </source>
</evidence>
<dbReference type="GO" id="GO:0140359">
    <property type="term" value="F:ABC-type transporter activity"/>
    <property type="evidence" value="ECO:0007669"/>
    <property type="project" value="InterPro"/>
</dbReference>
<evidence type="ECO:0000259" key="12">
    <source>
        <dbReference type="PROSITE" id="PS50893"/>
    </source>
</evidence>
<dbReference type="InterPro" id="IPR013525">
    <property type="entry name" value="ABC2_TM"/>
</dbReference>
<feature type="transmembrane region" description="Helical" evidence="10">
    <location>
        <begin position="629"/>
        <end position="648"/>
    </location>
</feature>
<keyword evidence="14" id="KW-1185">Reference proteome</keyword>
<keyword evidence="3" id="KW-0597">Phosphoprotein</keyword>
<evidence type="ECO:0000256" key="8">
    <source>
        <dbReference type="ARBA" id="ARBA00023136"/>
    </source>
</evidence>
<feature type="region of interest" description="Disordered" evidence="9">
    <location>
        <begin position="105"/>
        <end position="219"/>
    </location>
</feature>
<evidence type="ECO:0000256" key="4">
    <source>
        <dbReference type="ARBA" id="ARBA00022692"/>
    </source>
</evidence>
<dbReference type="PROSITE" id="PS00211">
    <property type="entry name" value="ABC_TRANSPORTER_1"/>
    <property type="match status" value="1"/>
</dbReference>
<feature type="compositionally biased region" description="Low complexity" evidence="9">
    <location>
        <begin position="171"/>
        <end position="182"/>
    </location>
</feature>
<dbReference type="GO" id="GO:0016020">
    <property type="term" value="C:membrane"/>
    <property type="evidence" value="ECO:0007669"/>
    <property type="project" value="UniProtKB-SubCell"/>
</dbReference>
<sequence length="887" mass="94051">MSRPAPPALTVRHDGSTRTFAPGNDVVVGRDLRADIRIAHPLISRAHLVLRFDQGRWVAIDNGSLNGMYVNNRRVPTVDLQDGQHLNIGNPDGPQLSFEIGRHQGAAGRTPTQSVPINAARPADTSWPTQTPSHPPASSPQVSRPQPPPSTQRPPAYPSAPQPRYPSSPQPAARGGPGYPSAPSSPAPPLRPPPNSQPMSQPALESVTAMGPTAAPRAGEGNLATSMLKILRPNKPAAVAGPGAIKIGRATDNDIVVPDVLASRHHATLLPTPNGTEIRDNRSINGTFVNGARVDSALLREGDTVTIGNIDLVFTGGTLARRTETAAATQTGGLEVHSVTWTIEGNKTLLDSISIAARPGTLTAVIGPSGAGKSTFAKLVAGYTHPTSGTVSFEGHNIHAEYASLRSRIGMVPQDDVVHGQLTVRQALMFAAELRLPPDTTKADREQVVMQVLEELEMTKHLETRVDKLSGGQRKRASVALELLTGPSLLILDEPTSGLDPALDRQVMTMLRQLADAGRVVLVVTHSLTYLDVCDQVLLLAPGGKTAFYGPPSEIGSSMGTTNWADIFSSVAGDPEAAKQRYLAQHGPPAPPPAIEKPSDLGEPTKTSLPKQFSTIARRQMRLIISDRGYFLFLAFLPFIMGALSLSVPGDVGFGVPVPAIQGGEAPNEPGQILVLLNVGAIFMGTALTIRALIGERAIFLREQAVGLSTTAYMLAKVFVFSCFALLQSGIVVAINIWGKGWGPGAVESGAVLPNRSLELYVDVAACCVGAAMVGLALSAIAKSNEQIMPLLVIAIMSQLVFQGGMIPVTGRIVLDQMAWVTPARWGFASTASTIDLIRLVPGPLTPQDSHWKHTAGAWWFNMAMQGLICVGYLSLVRWKIRLAAAN</sequence>
<evidence type="ECO:0000256" key="5">
    <source>
        <dbReference type="ARBA" id="ARBA00022741"/>
    </source>
</evidence>
<evidence type="ECO:0000313" key="13">
    <source>
        <dbReference type="EMBL" id="ORB66950.1"/>
    </source>
</evidence>
<dbReference type="InterPro" id="IPR027417">
    <property type="entry name" value="P-loop_NTPase"/>
</dbReference>
<feature type="transmembrane region" description="Helical" evidence="10">
    <location>
        <begin position="715"/>
        <end position="738"/>
    </location>
</feature>
<dbReference type="PANTHER" id="PTHR48041:SF139">
    <property type="entry name" value="PROTEIN SCARLET"/>
    <property type="match status" value="1"/>
</dbReference>
<evidence type="ECO:0000256" key="2">
    <source>
        <dbReference type="ARBA" id="ARBA00022448"/>
    </source>
</evidence>
<keyword evidence="2" id="KW-0813">Transport</keyword>
<feature type="compositionally biased region" description="Pro residues" evidence="9">
    <location>
        <begin position="145"/>
        <end position="169"/>
    </location>
</feature>
<dbReference type="Pfam" id="PF00498">
    <property type="entry name" value="FHA"/>
    <property type="match status" value="2"/>
</dbReference>
<keyword evidence="4 10" id="KW-0812">Transmembrane</keyword>
<dbReference type="SUPFAM" id="SSF52540">
    <property type="entry name" value="P-loop containing nucleoside triphosphate hydrolases"/>
    <property type="match status" value="1"/>
</dbReference>
<keyword evidence="5" id="KW-0547">Nucleotide-binding</keyword>
<dbReference type="Pfam" id="PF00005">
    <property type="entry name" value="ABC_tran"/>
    <property type="match status" value="1"/>
</dbReference>
<dbReference type="InterPro" id="IPR017871">
    <property type="entry name" value="ABC_transporter-like_CS"/>
</dbReference>
<feature type="domain" description="ABC transporter" evidence="12">
    <location>
        <begin position="334"/>
        <end position="567"/>
    </location>
</feature>
<reference evidence="13 14" key="1">
    <citation type="submission" date="2017-02" db="EMBL/GenBank/DDBJ databases">
        <title>The new phylogeny of genus Mycobacterium.</title>
        <authorList>
            <person name="Tortoli E."/>
            <person name="Trovato A."/>
            <person name="Cirillo D.M."/>
        </authorList>
    </citation>
    <scope>NUCLEOTIDE SEQUENCE [LARGE SCALE GENOMIC DNA]</scope>
    <source>
        <strain evidence="13 14">DSM 44338</strain>
    </source>
</reference>
<dbReference type="GO" id="GO:0005524">
    <property type="term" value="F:ATP binding"/>
    <property type="evidence" value="ECO:0007669"/>
    <property type="project" value="UniProtKB-KW"/>
</dbReference>
<feature type="transmembrane region" description="Helical" evidence="10">
    <location>
        <begin position="788"/>
        <end position="809"/>
    </location>
</feature>
<dbReference type="Proteomes" id="UP000192411">
    <property type="component" value="Unassembled WGS sequence"/>
</dbReference>
<evidence type="ECO:0000256" key="1">
    <source>
        <dbReference type="ARBA" id="ARBA00004141"/>
    </source>
</evidence>
<dbReference type="PANTHER" id="PTHR48041">
    <property type="entry name" value="ABC TRANSPORTER G FAMILY MEMBER 28"/>
    <property type="match status" value="1"/>
</dbReference>
<dbReference type="Gene3D" id="3.40.50.300">
    <property type="entry name" value="P-loop containing nucleotide triphosphate hydrolases"/>
    <property type="match status" value="1"/>
</dbReference>
<dbReference type="Pfam" id="PF01061">
    <property type="entry name" value="ABC2_membrane"/>
    <property type="match status" value="1"/>
</dbReference>
<organism evidence="13 14">
    <name type="scientific">Mycolicibacterium tusciae</name>
    <dbReference type="NCBI Taxonomy" id="75922"/>
    <lineage>
        <taxon>Bacteria</taxon>
        <taxon>Bacillati</taxon>
        <taxon>Actinomycetota</taxon>
        <taxon>Actinomycetes</taxon>
        <taxon>Mycobacteriales</taxon>
        <taxon>Mycobacteriaceae</taxon>
        <taxon>Mycolicibacterium</taxon>
    </lineage>
</organism>
<evidence type="ECO:0000259" key="11">
    <source>
        <dbReference type="PROSITE" id="PS50006"/>
    </source>
</evidence>
<accession>A0A1X0JW68</accession>
<comment type="subcellular location">
    <subcellularLocation>
        <location evidence="1">Membrane</location>
        <topology evidence="1">Multi-pass membrane protein</topology>
    </subcellularLocation>
</comment>